<keyword evidence="2 5" id="KW-0560">Oxidoreductase</keyword>
<dbReference type="InterPro" id="IPR014710">
    <property type="entry name" value="RmlC-like_jellyroll"/>
</dbReference>
<dbReference type="PANTHER" id="PTHR41517:SF1">
    <property type="entry name" value="CUPIN"/>
    <property type="match status" value="1"/>
</dbReference>
<dbReference type="PANTHER" id="PTHR41517">
    <property type="entry name" value="1,2-DIOXYGENASE PROTEIN-RELATED"/>
    <property type="match status" value="1"/>
</dbReference>
<dbReference type="Gene3D" id="2.60.120.10">
    <property type="entry name" value="Jelly Rolls"/>
    <property type="match status" value="1"/>
</dbReference>
<sequence length="397" mass="43731">MTTQVNTSASSETPRARAVQTDPDTPVSIKAVDAPDQPTVTPELEDLYRGFEKELLVPLWTEIGDLMPPHPRSKAQPHRWEWATLLELAGRAGDLVPVGRGGERRAIALANPSLGGKPYASPTLWAAIQYLMPGEDAPEHRHTQNAFRFVVEGEGVWTVVGQDPVPMSRGDFLPQAGWNWHAHHNAADRPMAWIDGLDIPFQYEIEGQFFEFGRDVISDAERITPERSRSQRLWGHPGIAPVSQLGSTQGSPLLCYRWEHTDRALTDQLELEAEGHGATLERGHAAIRFTNPTNGLDVLPTIRTEFHRVAAGVETAPRRETGSSVYQVFDGSGTVTVGDFTWSVTRGDLFVVPSWQPLSIRSEASASDSDSGALDLFRFSDAPIFEKLNLARSSVDA</sequence>
<dbReference type="AlphaFoldDB" id="E6SF99"/>
<reference evidence="5 6" key="1">
    <citation type="journal article" date="2010" name="Stand. Genomic Sci.">
        <title>Complete genome sequence of Intrasporangium calvum type strain (7 KIP).</title>
        <authorList>
            <person name="Del Rio T.G."/>
            <person name="Chertkov O."/>
            <person name="Yasawong M."/>
            <person name="Lucas S."/>
            <person name="Deshpande S."/>
            <person name="Cheng J.F."/>
            <person name="Detter C."/>
            <person name="Tapia R."/>
            <person name="Han C."/>
            <person name="Goodwin L."/>
            <person name="Pitluck S."/>
            <person name="Liolios K."/>
            <person name="Ivanova N."/>
            <person name="Mavromatis K."/>
            <person name="Pati A."/>
            <person name="Chen A."/>
            <person name="Palaniappan K."/>
            <person name="Land M."/>
            <person name="Hauser L."/>
            <person name="Chang Y.J."/>
            <person name="Jeffries C.D."/>
            <person name="Rohde M."/>
            <person name="Pukall R."/>
            <person name="Sikorski J."/>
            <person name="Goker M."/>
            <person name="Woyke T."/>
            <person name="Bristow J."/>
            <person name="Eisen J.A."/>
            <person name="Markowitz V."/>
            <person name="Hugenholtz P."/>
            <person name="Kyrpides N.C."/>
            <person name="Klenk H.P."/>
            <person name="Lapidus A."/>
        </authorList>
    </citation>
    <scope>NUCLEOTIDE SEQUENCE [LARGE SCALE GENOMIC DNA]</scope>
    <source>
        <strain evidence="6">ATCC 23552 / DSM 43043 / JCM 3097 / NBRC 12989 / 7 KIP</strain>
    </source>
</reference>
<evidence type="ECO:0000256" key="2">
    <source>
        <dbReference type="ARBA" id="ARBA00023002"/>
    </source>
</evidence>
<dbReference type="GO" id="GO:0047922">
    <property type="term" value="F:gentisate 1,2-dioxygenase activity"/>
    <property type="evidence" value="ECO:0007669"/>
    <property type="project" value="UniProtKB-EC"/>
</dbReference>
<gene>
    <name evidence="5" type="ordered locus">Intca_3433</name>
</gene>
<dbReference type="SUPFAM" id="SSF51182">
    <property type="entry name" value="RmlC-like cupins"/>
    <property type="match status" value="1"/>
</dbReference>
<dbReference type="FunFam" id="2.60.120.10:FF:000274">
    <property type="entry name" value="Gentisate 1,2-dioxygenase"/>
    <property type="match status" value="1"/>
</dbReference>
<proteinExistence type="predicted"/>
<keyword evidence="6" id="KW-1185">Reference proteome</keyword>
<dbReference type="CDD" id="cd02216">
    <property type="entry name" value="cupin_GDO-like_N"/>
    <property type="match status" value="1"/>
</dbReference>
<evidence type="ECO:0000313" key="5">
    <source>
        <dbReference type="EMBL" id="ADU49913.1"/>
    </source>
</evidence>
<dbReference type="eggNOG" id="COG3435">
    <property type="taxonomic scope" value="Bacteria"/>
</dbReference>
<dbReference type="InterPro" id="IPR047183">
    <property type="entry name" value="GDO-like"/>
</dbReference>
<evidence type="ECO:0000256" key="1">
    <source>
        <dbReference type="ARBA" id="ARBA00022964"/>
    </source>
</evidence>
<protein>
    <submittedName>
        <fullName evidence="5">Gentisate 1,2-dioxygenase</fullName>
        <ecNumber evidence="5">1.13.11.4</ecNumber>
    </submittedName>
</protein>
<feature type="compositionally biased region" description="Polar residues" evidence="3">
    <location>
        <begin position="1"/>
        <end position="13"/>
    </location>
</feature>
<dbReference type="HOGENOM" id="CLU_060572_0_0_11"/>
<feature type="region of interest" description="Disordered" evidence="3">
    <location>
        <begin position="1"/>
        <end position="40"/>
    </location>
</feature>
<dbReference type="Pfam" id="PF07883">
    <property type="entry name" value="Cupin_2"/>
    <property type="match status" value="1"/>
</dbReference>
<dbReference type="InterPro" id="IPR013096">
    <property type="entry name" value="Cupin_2"/>
</dbReference>
<dbReference type="CDD" id="cd06992">
    <property type="entry name" value="cupin_GDO-like_C"/>
    <property type="match status" value="1"/>
</dbReference>
<feature type="domain" description="Cupin type-2" evidence="4">
    <location>
        <begin position="129"/>
        <end position="195"/>
    </location>
</feature>
<dbReference type="EC" id="1.13.11.4" evidence="5"/>
<keyword evidence="1" id="KW-0223">Dioxygenase</keyword>
<organism evidence="5 6">
    <name type="scientific">Intrasporangium calvum (strain ATCC 23552 / DSM 43043 / JCM 3097 / NBRC 12989 / NCIMB 10167 / NRRL B-3866 / 7 KIP)</name>
    <dbReference type="NCBI Taxonomy" id="710696"/>
    <lineage>
        <taxon>Bacteria</taxon>
        <taxon>Bacillati</taxon>
        <taxon>Actinomycetota</taxon>
        <taxon>Actinomycetes</taxon>
        <taxon>Micrococcales</taxon>
        <taxon>Intrasporangiaceae</taxon>
        <taxon>Intrasporangium</taxon>
    </lineage>
</organism>
<dbReference type="STRING" id="710696.Intca_3433"/>
<dbReference type="Proteomes" id="UP000008914">
    <property type="component" value="Chromosome"/>
</dbReference>
<evidence type="ECO:0000256" key="3">
    <source>
        <dbReference type="SAM" id="MobiDB-lite"/>
    </source>
</evidence>
<dbReference type="EMBL" id="CP002343">
    <property type="protein sequence ID" value="ADU49913.1"/>
    <property type="molecule type" value="Genomic_DNA"/>
</dbReference>
<dbReference type="OrthoDB" id="285029at2"/>
<dbReference type="KEGG" id="ica:Intca_3433"/>
<name>E6SF99_INTC7</name>
<evidence type="ECO:0000259" key="4">
    <source>
        <dbReference type="Pfam" id="PF07883"/>
    </source>
</evidence>
<dbReference type="RefSeq" id="WP_013494225.1">
    <property type="nucleotide sequence ID" value="NC_014830.1"/>
</dbReference>
<dbReference type="InterPro" id="IPR011051">
    <property type="entry name" value="RmlC_Cupin_sf"/>
</dbReference>
<accession>E6SF99</accession>
<evidence type="ECO:0000313" key="6">
    <source>
        <dbReference type="Proteomes" id="UP000008914"/>
    </source>
</evidence>